<protein>
    <recommendedName>
        <fullName evidence="3">Cold shock protein, CspA family</fullName>
    </recommendedName>
</protein>
<dbReference type="Proteomes" id="UP000250028">
    <property type="component" value="Unassembled WGS sequence"/>
</dbReference>
<evidence type="ECO:0000313" key="2">
    <source>
        <dbReference type="Proteomes" id="UP000250028"/>
    </source>
</evidence>
<keyword evidence="2" id="KW-1185">Reference proteome</keyword>
<name>A0A2Y8ZTD4_9MICO</name>
<dbReference type="OrthoDB" id="9151145at2"/>
<evidence type="ECO:0000313" key="1">
    <source>
        <dbReference type="EMBL" id="SSA34756.1"/>
    </source>
</evidence>
<accession>A0A2Y8ZTD4</accession>
<sequence>MQATVHEYDDRNGHGSVLTDNGRLLPFSAEVFQASSLRLLRVGQRLNIEVGPDGVSRLWLGGVGPGQTIR</sequence>
<organism evidence="1 2">
    <name type="scientific">Branchiibius hedensis</name>
    <dbReference type="NCBI Taxonomy" id="672460"/>
    <lineage>
        <taxon>Bacteria</taxon>
        <taxon>Bacillati</taxon>
        <taxon>Actinomycetota</taxon>
        <taxon>Actinomycetes</taxon>
        <taxon>Micrococcales</taxon>
        <taxon>Dermacoccaceae</taxon>
        <taxon>Branchiibius</taxon>
    </lineage>
</organism>
<dbReference type="AlphaFoldDB" id="A0A2Y8ZTD4"/>
<dbReference type="RefSeq" id="WP_109685571.1">
    <property type="nucleotide sequence ID" value="NZ_QGDN01000001.1"/>
</dbReference>
<proteinExistence type="predicted"/>
<gene>
    <name evidence="1" type="ORF">SAMN04489750_2081</name>
</gene>
<reference evidence="2" key="1">
    <citation type="submission" date="2016-10" db="EMBL/GenBank/DDBJ databases">
        <authorList>
            <person name="Varghese N."/>
            <person name="Submissions S."/>
        </authorList>
    </citation>
    <scope>NUCLEOTIDE SEQUENCE [LARGE SCALE GENOMIC DNA]</scope>
    <source>
        <strain evidence="2">DSM 22951</strain>
    </source>
</reference>
<evidence type="ECO:0008006" key="3">
    <source>
        <dbReference type="Google" id="ProtNLM"/>
    </source>
</evidence>
<dbReference type="EMBL" id="UESZ01000001">
    <property type="protein sequence ID" value="SSA34756.1"/>
    <property type="molecule type" value="Genomic_DNA"/>
</dbReference>